<gene>
    <name evidence="4" type="ORF">DGYR_LOCUS1787</name>
</gene>
<feature type="transmembrane region" description="Helical" evidence="2">
    <location>
        <begin position="467"/>
        <end position="487"/>
    </location>
</feature>
<evidence type="ECO:0000256" key="1">
    <source>
        <dbReference type="SAM" id="MobiDB-lite"/>
    </source>
</evidence>
<feature type="transmembrane region" description="Helical" evidence="2">
    <location>
        <begin position="499"/>
        <end position="525"/>
    </location>
</feature>
<comment type="caution">
    <text evidence="4">The sequence shown here is derived from an EMBL/GenBank/DDBJ whole genome shotgun (WGS) entry which is preliminary data.</text>
</comment>
<feature type="transmembrane region" description="Helical" evidence="2">
    <location>
        <begin position="872"/>
        <end position="895"/>
    </location>
</feature>
<reference evidence="4 5" key="1">
    <citation type="submission" date="2020-08" db="EMBL/GenBank/DDBJ databases">
        <authorList>
            <person name="Hejnol A."/>
        </authorList>
    </citation>
    <scope>NUCLEOTIDE SEQUENCE [LARGE SCALE GENOMIC DNA]</scope>
</reference>
<protein>
    <submittedName>
        <fullName evidence="4">DgyrCDS1910</fullName>
    </submittedName>
</protein>
<feature type="transmembrane region" description="Helical" evidence="2">
    <location>
        <begin position="683"/>
        <end position="706"/>
    </location>
</feature>
<proteinExistence type="predicted"/>
<keyword evidence="2" id="KW-0812">Transmembrane</keyword>
<feature type="transmembrane region" description="Helical" evidence="2">
    <location>
        <begin position="206"/>
        <end position="230"/>
    </location>
</feature>
<dbReference type="OrthoDB" id="5965014at2759"/>
<feature type="transmembrane region" description="Helical" evidence="2">
    <location>
        <begin position="718"/>
        <end position="745"/>
    </location>
</feature>
<name>A0A7I8VBI6_9ANNE</name>
<keyword evidence="5" id="KW-1185">Reference proteome</keyword>
<keyword evidence="2" id="KW-1133">Transmembrane helix</keyword>
<keyword evidence="2" id="KW-0472">Membrane</keyword>
<keyword evidence="3" id="KW-0732">Signal</keyword>
<evidence type="ECO:0000256" key="3">
    <source>
        <dbReference type="SAM" id="SignalP"/>
    </source>
</evidence>
<dbReference type="AlphaFoldDB" id="A0A7I8VBI6"/>
<feature type="region of interest" description="Disordered" evidence="1">
    <location>
        <begin position="957"/>
        <end position="983"/>
    </location>
</feature>
<feature type="compositionally biased region" description="Acidic residues" evidence="1">
    <location>
        <begin position="957"/>
        <end position="972"/>
    </location>
</feature>
<feature type="transmembrane region" description="Helical" evidence="2">
    <location>
        <begin position="370"/>
        <end position="394"/>
    </location>
</feature>
<feature type="region of interest" description="Disordered" evidence="1">
    <location>
        <begin position="597"/>
        <end position="637"/>
    </location>
</feature>
<feature type="chain" id="PRO_5029565437" evidence="3">
    <location>
        <begin position="19"/>
        <end position="1081"/>
    </location>
</feature>
<accession>A0A7I8VBI6</accession>
<evidence type="ECO:0000256" key="2">
    <source>
        <dbReference type="SAM" id="Phobius"/>
    </source>
</evidence>
<organism evidence="4 5">
    <name type="scientific">Dimorphilus gyrociliatus</name>
    <dbReference type="NCBI Taxonomy" id="2664684"/>
    <lineage>
        <taxon>Eukaryota</taxon>
        <taxon>Metazoa</taxon>
        <taxon>Spiralia</taxon>
        <taxon>Lophotrochozoa</taxon>
        <taxon>Annelida</taxon>
        <taxon>Polychaeta</taxon>
        <taxon>Polychaeta incertae sedis</taxon>
        <taxon>Dinophilidae</taxon>
        <taxon>Dimorphilus</taxon>
    </lineage>
</organism>
<evidence type="ECO:0000313" key="5">
    <source>
        <dbReference type="Proteomes" id="UP000549394"/>
    </source>
</evidence>
<dbReference type="EMBL" id="CAJFCJ010000002">
    <property type="protein sequence ID" value="CAD5112688.1"/>
    <property type="molecule type" value="Genomic_DNA"/>
</dbReference>
<dbReference type="Proteomes" id="UP000549394">
    <property type="component" value="Unassembled WGS sequence"/>
</dbReference>
<sequence length="1081" mass="125030">MKTLILLVIILQINVAFLNSTQDASQRNTTYREYTGECGVEVIDANVYGRIKELVAMRIKLLVYDFSFPNASADPFRTSDHYFKPNKFYRAFQKHGQTLLALAFNYGILSVFTLELGVITERIELRDVPSGCFAEISGPKKMDILLDAIFHGFEKGENAHIQIEPFERVCHEIIMTSSIYADFEDRCCHWDAQKKKITCSKDIYNFWVKLLNVLLLILKVLVFVFGPLMIPRWLYTSQPHRVRYLVKLKEPLVKFITVANPGNVERYVARSKKIIDLTSVERGFPTCKLELKNFTPGDRIRVKISSYRLLINYGKLLLENKVPVGLFKVLKRAICLCKLKEISPFNDCCDSPILPVKQIKDIKWIHFCKLLTRIMLILLLPLPYYIRITLFYMYESEEIDARFKATDKLGKTIRFNFRFMHSLGPTHGLFIGIYIVYIFTACFLAYSHQRGKDSHFQRVMIKSFRELRNSVWLSSLKFLTFNILYPMRKFGLLGIIVGLIYWPFAIPFSLLVCVIYCLPLFYLIFRMLRYARDASTLKEDDDDEILFMADKQRINKKLEEEMEKLKTGSLLREFKQRRKSKADSKINLHKISSENLGDKKKVKDKDEEKCKDKETEKDNDKEKDVDKEKETDKEVTKDRLIQQDSIGTFSSFESEETDQMLKQQQSEMESSAKKTNRDKIKFIVLRAWQNLVGLMCIIAMAAVMMLMAECVGYMVEMFVFTLMGIIVNAGAVLRYVTLSLLVILYSYDCYNNVAKQYLKLNQAMFAEVKDRIHGISEVTSLPSYLQENMGFKAQEASDQAEHENPDDIASGEDGEALLPQNIFWDLNDLILFIDSDDVPRVPRKLFEELCEIRVSGSPGPVYLSLLAATKRFLIIVIFLLFVLIVVMSFGEIYQVSSTNQMLATFAGGFLPLMLRKVLQPIAPEPELKSLTFKSKMDEIIKNYHQLWPMFDLPLEPYPEEEDEKDKDSENEGGSDQPDGCSSRLKQMRNDFKKAVSFSFDKQSDQFKIEMDEGPEKDIDILFVIPSELDPNRNSWGPRSKSDFRRKAIRKDIPSSPTNRKSLNALQRMTSIGNFIKDNLDV</sequence>
<feature type="transmembrane region" description="Helical" evidence="2">
    <location>
        <begin position="427"/>
        <end position="446"/>
    </location>
</feature>
<evidence type="ECO:0000313" key="4">
    <source>
        <dbReference type="EMBL" id="CAD5112688.1"/>
    </source>
</evidence>
<feature type="signal peptide" evidence="3">
    <location>
        <begin position="1"/>
        <end position="18"/>
    </location>
</feature>